<gene>
    <name evidence="1" type="ORF">DCF17_12565</name>
</gene>
<reference evidence="1 2" key="2">
    <citation type="submission" date="2018-06" db="EMBL/GenBank/DDBJ databases">
        <title>Metagenomic assembly of (sub)arctic Cyanobacteria and their associated microbiome from non-axenic cultures.</title>
        <authorList>
            <person name="Baurain D."/>
        </authorList>
    </citation>
    <scope>NUCLEOTIDE SEQUENCE [LARGE SCALE GENOMIC DNA]</scope>
    <source>
        <strain evidence="1">ULC041bin1</strain>
    </source>
</reference>
<organism evidence="1 2">
    <name type="scientific">Shackletoniella antarctica</name>
    <dbReference type="NCBI Taxonomy" id="268115"/>
    <lineage>
        <taxon>Bacteria</taxon>
        <taxon>Bacillati</taxon>
        <taxon>Cyanobacteriota</taxon>
        <taxon>Cyanophyceae</taxon>
        <taxon>Oculatellales</taxon>
        <taxon>Oculatellaceae</taxon>
        <taxon>Shackletoniella</taxon>
    </lineage>
</organism>
<comment type="caution">
    <text evidence="1">The sequence shown here is derived from an EMBL/GenBank/DDBJ whole genome shotgun (WGS) entry which is preliminary data.</text>
</comment>
<proteinExistence type="predicted"/>
<evidence type="ECO:0000313" key="1">
    <source>
        <dbReference type="EMBL" id="PZO39962.1"/>
    </source>
</evidence>
<dbReference type="Proteomes" id="UP000249081">
    <property type="component" value="Unassembled WGS sequence"/>
</dbReference>
<sequence length="133" mass="14376">MSHPVYPTRSFIRFTAKSQLTADLAGHAVPAFVNRSGAIDQAIEFQPAEDGVGAYCDVFQASGDCLDEALLLRVAQAMFDPDQHPEVYRPYPTAAAAAAVEADLAQAMVNAYKQASLEQRQSVVEQFNALLNS</sequence>
<reference evidence="2" key="1">
    <citation type="submission" date="2018-04" db="EMBL/GenBank/DDBJ databases">
        <authorList>
            <person name="Cornet L."/>
        </authorList>
    </citation>
    <scope>NUCLEOTIDE SEQUENCE [LARGE SCALE GENOMIC DNA]</scope>
</reference>
<name>A0A2W4W658_9CYAN</name>
<evidence type="ECO:0000313" key="2">
    <source>
        <dbReference type="Proteomes" id="UP000249081"/>
    </source>
</evidence>
<accession>A0A2W4W658</accession>
<dbReference type="EMBL" id="QBMN01000081">
    <property type="protein sequence ID" value="PZO39962.1"/>
    <property type="molecule type" value="Genomic_DNA"/>
</dbReference>
<dbReference type="AlphaFoldDB" id="A0A2W4W658"/>
<protein>
    <submittedName>
        <fullName evidence="1">Uncharacterized protein</fullName>
    </submittedName>
</protein>